<dbReference type="EMBL" id="NWUJ01000011">
    <property type="protein sequence ID" value="PFH32279.1"/>
    <property type="molecule type" value="Genomic_DNA"/>
</dbReference>
<protein>
    <submittedName>
        <fullName evidence="2">Uncharacterized protein</fullName>
    </submittedName>
</protein>
<dbReference type="Proteomes" id="UP000224006">
    <property type="component" value="Chromosome X"/>
</dbReference>
<evidence type="ECO:0000313" key="3">
    <source>
        <dbReference type="Proteomes" id="UP000224006"/>
    </source>
</evidence>
<feature type="region of interest" description="Disordered" evidence="1">
    <location>
        <begin position="1"/>
        <end position="133"/>
    </location>
</feature>
<keyword evidence="3" id="KW-1185">Reference proteome</keyword>
<comment type="caution">
    <text evidence="2">The sequence shown here is derived from an EMBL/GenBank/DDBJ whole genome shotgun (WGS) entry which is preliminary data.</text>
</comment>
<feature type="compositionally biased region" description="Acidic residues" evidence="1">
    <location>
        <begin position="372"/>
        <end position="384"/>
    </location>
</feature>
<feature type="region of interest" description="Disordered" evidence="1">
    <location>
        <begin position="265"/>
        <end position="408"/>
    </location>
</feature>
<organism evidence="2 3">
    <name type="scientific">Besnoitia besnoiti</name>
    <name type="common">Apicomplexan protozoan</name>
    <dbReference type="NCBI Taxonomy" id="94643"/>
    <lineage>
        <taxon>Eukaryota</taxon>
        <taxon>Sar</taxon>
        <taxon>Alveolata</taxon>
        <taxon>Apicomplexa</taxon>
        <taxon>Conoidasida</taxon>
        <taxon>Coccidia</taxon>
        <taxon>Eucoccidiorida</taxon>
        <taxon>Eimeriorina</taxon>
        <taxon>Sarcocystidae</taxon>
        <taxon>Besnoitia</taxon>
    </lineage>
</organism>
<reference evidence="2 3" key="1">
    <citation type="submission" date="2017-09" db="EMBL/GenBank/DDBJ databases">
        <title>Genome sequencing of Besnoitia besnoiti strain Bb-Ger1.</title>
        <authorList>
            <person name="Schares G."/>
            <person name="Venepally P."/>
            <person name="Lorenzi H.A."/>
        </authorList>
    </citation>
    <scope>NUCLEOTIDE SEQUENCE [LARGE SCALE GENOMIC DNA]</scope>
    <source>
        <strain evidence="2 3">Bb-Ger1</strain>
    </source>
</reference>
<sequence>MTSASRASSSPHSSSVEEAPSATSQSASATPPLSSFARTCVFSSPACEDPSSPSPPSPLSPRAALPSSLSSLRDEDLPPLDLPSPGAAGGRKGTAAKKRTRGAGADPRGDAFQHRKTTQAWLRERERKRQKRRHAMLAELGLVDTEESAQTTAAFSTRDAADGGRRAAPSEQVCAMRSTHPPEDVQERKEGAAPVLRKVKANQLSSDEECESPRAHSLTRLSPSSFFADEARATAVAAAPTWRSALRQLWAHARSEFSAACNASSAREAPSRAAPVAQADRSDAAETDAQTGTAPAPLSLSSDTAPSADEGERGGSRGRGRARRKGTRSRRQGEGDARGEREEGRGRLLGAGRARIPAKKGGVRRSPPTEETREEDLFAEEGEEERQRRLAEEARRERESREADKQAQDTIEAVNKIWAMQMSEVNLREKEEEAVQEDALQFLRRKQLLLSQNTPPRSGGGGDDDSAYVLSASLQHLLGLSSRSASSVERQRSISCFAFCSLALKPRAAANLHRACLNLLADQREPAEAYDEELRLKLAVWDDSLDAPPPVPASSLPGFASLFSFSPAEKTSPPRVSKKPLPSRVIVGCRQRFGTLAEALGKLRGLPPCCRAAIRCEVDGDVCTHDTVFGDESLALEDDIQIDVCFPREASQPLPHAHGAAAHTNAQEATQDHAVPLNDGTILILDD</sequence>
<dbReference type="RefSeq" id="XP_029216288.1">
    <property type="nucleotide sequence ID" value="XM_029360312.1"/>
</dbReference>
<dbReference type="AlphaFoldDB" id="A0A2A9M2W1"/>
<feature type="compositionally biased region" description="Polar residues" evidence="1">
    <location>
        <begin position="288"/>
        <end position="305"/>
    </location>
</feature>
<gene>
    <name evidence="2" type="ORF">BESB_015970</name>
</gene>
<feature type="compositionally biased region" description="Low complexity" evidence="1">
    <location>
        <begin position="60"/>
        <end position="71"/>
    </location>
</feature>
<feature type="compositionally biased region" description="Low complexity" evidence="1">
    <location>
        <begin position="1"/>
        <end position="35"/>
    </location>
</feature>
<dbReference type="KEGG" id="bbes:BESB_015970"/>
<dbReference type="VEuPathDB" id="ToxoDB:BESB_015970"/>
<feature type="compositionally biased region" description="Basic and acidic residues" evidence="1">
    <location>
        <begin position="385"/>
        <end position="407"/>
    </location>
</feature>
<feature type="compositionally biased region" description="Basic and acidic residues" evidence="1">
    <location>
        <begin position="180"/>
        <end position="191"/>
    </location>
</feature>
<name>A0A2A9M2W1_BESBE</name>
<evidence type="ECO:0000313" key="2">
    <source>
        <dbReference type="EMBL" id="PFH32279.1"/>
    </source>
</evidence>
<accession>A0A2A9M2W1</accession>
<dbReference type="GeneID" id="40306658"/>
<feature type="region of interest" description="Disordered" evidence="1">
    <location>
        <begin position="156"/>
        <end position="224"/>
    </location>
</feature>
<feature type="compositionally biased region" description="Basic residues" evidence="1">
    <location>
        <begin position="316"/>
        <end position="330"/>
    </location>
</feature>
<feature type="compositionally biased region" description="Basic and acidic residues" evidence="1">
    <location>
        <begin position="331"/>
        <end position="346"/>
    </location>
</feature>
<proteinExistence type="predicted"/>
<dbReference type="OrthoDB" id="354837at2759"/>
<evidence type="ECO:0000256" key="1">
    <source>
        <dbReference type="SAM" id="MobiDB-lite"/>
    </source>
</evidence>
<feature type="compositionally biased region" description="Low complexity" evidence="1">
    <location>
        <begin position="265"/>
        <end position="277"/>
    </location>
</feature>